<dbReference type="Proteomes" id="UP000007800">
    <property type="component" value="Unassembled WGS sequence"/>
</dbReference>
<gene>
    <name evidence="5" type="ORF">Pmar_PMAR000794</name>
</gene>
<dbReference type="InterPro" id="IPR003591">
    <property type="entry name" value="Leu-rich_rpt_typical-subtyp"/>
</dbReference>
<dbReference type="SMART" id="SM00365">
    <property type="entry name" value="LRR_SD22"/>
    <property type="match status" value="5"/>
</dbReference>
<name>C5KXM5_PERM5</name>
<protein>
    <submittedName>
        <fullName evidence="5">DNA repair protein Rad50, putative</fullName>
    </submittedName>
</protein>
<evidence type="ECO:0000313" key="6">
    <source>
        <dbReference type="Proteomes" id="UP000007800"/>
    </source>
</evidence>
<dbReference type="AlphaFoldDB" id="C5KXM5"/>
<dbReference type="Pfam" id="PF13855">
    <property type="entry name" value="LRR_8"/>
    <property type="match status" value="1"/>
</dbReference>
<evidence type="ECO:0000256" key="2">
    <source>
        <dbReference type="ARBA" id="ARBA00022737"/>
    </source>
</evidence>
<accession>C5KXM5</accession>
<feature type="coiled-coil region" evidence="3">
    <location>
        <begin position="995"/>
        <end position="1061"/>
    </location>
</feature>
<feature type="region of interest" description="Disordered" evidence="4">
    <location>
        <begin position="909"/>
        <end position="949"/>
    </location>
</feature>
<keyword evidence="1" id="KW-0433">Leucine-rich repeat</keyword>
<keyword evidence="3" id="KW-0175">Coiled coil</keyword>
<dbReference type="EMBL" id="GG677256">
    <property type="protein sequence ID" value="EER10749.1"/>
    <property type="molecule type" value="Genomic_DNA"/>
</dbReference>
<feature type="coiled-coil region" evidence="3">
    <location>
        <begin position="532"/>
        <end position="672"/>
    </location>
</feature>
<dbReference type="Gene3D" id="3.80.10.10">
    <property type="entry name" value="Ribonuclease Inhibitor"/>
    <property type="match status" value="2"/>
</dbReference>
<keyword evidence="6" id="KW-1185">Reference proteome</keyword>
<dbReference type="SMART" id="SM00369">
    <property type="entry name" value="LRR_TYP"/>
    <property type="match status" value="4"/>
</dbReference>
<feature type="coiled-coil region" evidence="3">
    <location>
        <begin position="696"/>
        <end position="730"/>
    </location>
</feature>
<dbReference type="InterPro" id="IPR001611">
    <property type="entry name" value="Leu-rich_rpt"/>
</dbReference>
<evidence type="ECO:0000256" key="1">
    <source>
        <dbReference type="ARBA" id="ARBA00022614"/>
    </source>
</evidence>
<feature type="compositionally biased region" description="Basic and acidic residues" evidence="4">
    <location>
        <begin position="336"/>
        <end position="347"/>
    </location>
</feature>
<feature type="region of interest" description="Disordered" evidence="4">
    <location>
        <begin position="264"/>
        <end position="347"/>
    </location>
</feature>
<dbReference type="InterPro" id="IPR032675">
    <property type="entry name" value="LRR_dom_sf"/>
</dbReference>
<reference evidence="5 6" key="1">
    <citation type="submission" date="2008-07" db="EMBL/GenBank/DDBJ databases">
        <authorList>
            <person name="El-Sayed N."/>
            <person name="Caler E."/>
            <person name="Inman J."/>
            <person name="Amedeo P."/>
            <person name="Hass B."/>
            <person name="Wortman J."/>
        </authorList>
    </citation>
    <scope>NUCLEOTIDE SEQUENCE [LARGE SCALE GENOMIC DNA]</scope>
    <source>
        <strain evidence="6">ATCC 50983 / TXsc</strain>
    </source>
</reference>
<dbReference type="OMA" id="VHKARFK"/>
<dbReference type="PANTHER" id="PTHR45617">
    <property type="entry name" value="LEUCINE RICH REPEAT FAMILY PROTEIN"/>
    <property type="match status" value="1"/>
</dbReference>
<keyword evidence="2" id="KW-0677">Repeat</keyword>
<dbReference type="PROSITE" id="PS51450">
    <property type="entry name" value="LRR"/>
    <property type="match status" value="1"/>
</dbReference>
<proteinExistence type="predicted"/>
<dbReference type="InParanoid" id="C5KXM5"/>
<evidence type="ECO:0000313" key="5">
    <source>
        <dbReference type="EMBL" id="EER10749.1"/>
    </source>
</evidence>
<dbReference type="RefSeq" id="XP_002778954.1">
    <property type="nucleotide sequence ID" value="XM_002778908.1"/>
</dbReference>
<evidence type="ECO:0000256" key="4">
    <source>
        <dbReference type="SAM" id="MobiDB-lite"/>
    </source>
</evidence>
<dbReference type="OrthoDB" id="7451790at2759"/>
<organism evidence="6">
    <name type="scientific">Perkinsus marinus (strain ATCC 50983 / TXsc)</name>
    <dbReference type="NCBI Taxonomy" id="423536"/>
    <lineage>
        <taxon>Eukaryota</taxon>
        <taxon>Sar</taxon>
        <taxon>Alveolata</taxon>
        <taxon>Perkinsozoa</taxon>
        <taxon>Perkinsea</taxon>
        <taxon>Perkinsida</taxon>
        <taxon>Perkinsidae</taxon>
        <taxon>Perkinsus</taxon>
    </lineage>
</organism>
<evidence type="ECO:0000256" key="3">
    <source>
        <dbReference type="SAM" id="Coils"/>
    </source>
</evidence>
<feature type="compositionally biased region" description="Basic and acidic residues" evidence="4">
    <location>
        <begin position="926"/>
        <end position="949"/>
    </location>
</feature>
<sequence length="1079" mass="123650">MVSGNRLVCCVGEFGEGVVTGSEWVEMSADVNEGVGTTTVQAPGLGLSSPDDLEELRSRDAQRITSMDLSHNLITSLRGFAKFTGLVELRLSGNRVKSLDGCLDGLAHLKHLDLSYNRLTSLEDAGSSFGNLMALERLELQGNSISQLLGLQQCWRPPPPQSSPLDASESMLPGVTYLDLRDNRIEDSTQLLYISGMTIKQLLMRGSREHRNTICEDANYRLMVLQTLPDIEVLDGRIVTEDERREARSKALVMLRCTRKEETVKLPADRTGGTLAQHSTRRSASHLRNPWVDTSRSTGSREKAASEPLGGGRSSLSRSQQVEAVESLSTQNDSAEANRRIQGDEHRECERQVRQLRAMVATMQEHYEAMLREASARLDGTRDQLEAIEEERRRLEASVKHSEKAKLKHEAALAKDLKLLEADMEKRNRRLKTLEENLTKSEQEGQEAHKLVEELQREKEELLRAKEDLITKCSNMEEKVKDLEESMRKMGELELEVSSLKARKAEEPVAAPVKPSREDVSAEVEAAKREAIGVVEEKASRLEGEVADLKRELQERREQIRCQRQAYAALEEQFRLKAERDESRVTELTAQLESERQMKEAIEAKLRKVEEELDREKVSSRELRTTVEDRDRVVAVEAAGREREIEELRRELNKAKEEAHKHRKALRMVELEVTKDIERMVTEHGKQRSKQQKEHEAEVKALRDVHEKEVNRLNEEIAGKEKEVVGLAASVEHEMTKAREFKVVFWALRDVVSTMDDQEATSALRKDLLVACKQLEKEAQQEAILQRKVQGLQAELERLKVETESERGERSRRMEEYEAIVSELRKKAADAERAREAAEAIRCAHDENMKGARRREEELESKVKGLEELVRKHAIEATVKERMVADSAEHVKALKKQIQGLEADLEQCQKERKKRDRDWQSLLDEEVSKADRARDKLAPTEEKLAAAEGEVERLREEVSQKDESLRYVTSEVEEMRRAMQEDTDIKVAEVERRLNREHEKSLLELDRRIEEAQQRNDREVARLSRDREAMKRRAHVAEERVKHVEKELRTVLNEYEHLKVQCEAKMRRAADLLLESGLT</sequence>
<dbReference type="SUPFAM" id="SSF52075">
    <property type="entry name" value="Outer arm dynein light chain 1"/>
    <property type="match status" value="1"/>
</dbReference>
<dbReference type="GeneID" id="9039059"/>
<dbReference type="PANTHER" id="PTHR45617:SF180">
    <property type="entry name" value="ELRR (EXTRACELLULAR LEUCINE-RICH REPEAT) ONLY"/>
    <property type="match status" value="1"/>
</dbReference>